<accession>A0A285TBN9</accession>
<dbReference type="EMBL" id="OBMT01000018">
    <property type="protein sequence ID" value="SOC19525.1"/>
    <property type="molecule type" value="Genomic_DNA"/>
</dbReference>
<proteinExistence type="predicted"/>
<organism evidence="1 2">
    <name type="scientific">Rhodobacter maris</name>
    <dbReference type="NCBI Taxonomy" id="446682"/>
    <lineage>
        <taxon>Bacteria</taxon>
        <taxon>Pseudomonadati</taxon>
        <taxon>Pseudomonadota</taxon>
        <taxon>Alphaproteobacteria</taxon>
        <taxon>Rhodobacterales</taxon>
        <taxon>Rhodobacter group</taxon>
        <taxon>Rhodobacter</taxon>
    </lineage>
</organism>
<evidence type="ECO:0000313" key="2">
    <source>
        <dbReference type="Proteomes" id="UP000219111"/>
    </source>
</evidence>
<gene>
    <name evidence="1" type="ORF">SAMN05877831_1186</name>
</gene>
<dbReference type="Proteomes" id="UP000219111">
    <property type="component" value="Unassembled WGS sequence"/>
</dbReference>
<sequence>MSADMETLIREQARLIILKALLQQIDETLNSDLLIHELRPFGIRKSREWVHEELGYLREMGALTTVAVGSVLVATLTEKGHRHLNREIAIEGIQRPSRPGG</sequence>
<dbReference type="OrthoDB" id="7858662at2"/>
<reference evidence="2" key="1">
    <citation type="submission" date="2017-08" db="EMBL/GenBank/DDBJ databases">
        <authorList>
            <person name="Varghese N."/>
            <person name="Submissions S."/>
        </authorList>
    </citation>
    <scope>NUCLEOTIDE SEQUENCE [LARGE SCALE GENOMIC DNA]</scope>
    <source>
        <strain evidence="2">JA276</strain>
    </source>
</reference>
<evidence type="ECO:0000313" key="1">
    <source>
        <dbReference type="EMBL" id="SOC19525.1"/>
    </source>
</evidence>
<dbReference type="AlphaFoldDB" id="A0A285TBN9"/>
<protein>
    <submittedName>
        <fullName evidence="1">Uncharacterized protein</fullName>
    </submittedName>
</protein>
<keyword evidence="2" id="KW-1185">Reference proteome</keyword>
<name>A0A285TBN9_9RHOB</name>